<organism evidence="3 4">
    <name type="scientific">Labilithrix luteola</name>
    <dbReference type="NCBI Taxonomy" id="1391654"/>
    <lineage>
        <taxon>Bacteria</taxon>
        <taxon>Pseudomonadati</taxon>
        <taxon>Myxococcota</taxon>
        <taxon>Polyangia</taxon>
        <taxon>Polyangiales</taxon>
        <taxon>Labilitrichaceae</taxon>
        <taxon>Labilithrix</taxon>
    </lineage>
</organism>
<dbReference type="EMBL" id="CP012333">
    <property type="protein sequence ID" value="AKV02488.1"/>
    <property type="molecule type" value="Genomic_DNA"/>
</dbReference>
<dbReference type="PROSITE" id="PS51257">
    <property type="entry name" value="PROKAR_LIPOPROTEIN"/>
    <property type="match status" value="1"/>
</dbReference>
<keyword evidence="2" id="KW-0732">Signal</keyword>
<evidence type="ECO:0000313" key="4">
    <source>
        <dbReference type="Proteomes" id="UP000064967"/>
    </source>
</evidence>
<name>A0A0K1Q9S9_9BACT</name>
<feature type="compositionally biased region" description="Low complexity" evidence="1">
    <location>
        <begin position="37"/>
        <end position="55"/>
    </location>
</feature>
<feature type="region of interest" description="Disordered" evidence="1">
    <location>
        <begin position="28"/>
        <end position="55"/>
    </location>
</feature>
<gene>
    <name evidence="3" type="ORF">AKJ09_09151</name>
</gene>
<feature type="signal peptide" evidence="2">
    <location>
        <begin position="1"/>
        <end position="25"/>
    </location>
</feature>
<evidence type="ECO:0000313" key="3">
    <source>
        <dbReference type="EMBL" id="AKV02488.1"/>
    </source>
</evidence>
<dbReference type="STRING" id="1391654.AKJ09_09151"/>
<reference evidence="3 4" key="1">
    <citation type="submission" date="2015-08" db="EMBL/GenBank/DDBJ databases">
        <authorList>
            <person name="Babu N.S."/>
            <person name="Beckwith C.J."/>
            <person name="Beseler K.G."/>
            <person name="Brison A."/>
            <person name="Carone J.V."/>
            <person name="Caskin T.P."/>
            <person name="Diamond M."/>
            <person name="Durham M.E."/>
            <person name="Foxe J.M."/>
            <person name="Go M."/>
            <person name="Henderson B.A."/>
            <person name="Jones I.B."/>
            <person name="McGettigan J.A."/>
            <person name="Micheletti S.J."/>
            <person name="Nasrallah M.E."/>
            <person name="Ortiz D."/>
            <person name="Piller C.R."/>
            <person name="Privatt S.R."/>
            <person name="Schneider S.L."/>
            <person name="Sharp S."/>
            <person name="Smith T.C."/>
            <person name="Stanton J.D."/>
            <person name="Ullery H.E."/>
            <person name="Wilson R.J."/>
            <person name="Serrano M.G."/>
            <person name="Buck G."/>
            <person name="Lee V."/>
            <person name="Wang Y."/>
            <person name="Carvalho R."/>
            <person name="Voegtly L."/>
            <person name="Shi R."/>
            <person name="Duckworth R."/>
            <person name="Johnson A."/>
            <person name="Loviza R."/>
            <person name="Walstead R."/>
            <person name="Shah Z."/>
            <person name="Kiflezghi M."/>
            <person name="Wade K."/>
            <person name="Ball S.L."/>
            <person name="Bradley K.W."/>
            <person name="Asai D.J."/>
            <person name="Bowman C.A."/>
            <person name="Russell D.A."/>
            <person name="Pope W.H."/>
            <person name="Jacobs-Sera D."/>
            <person name="Hendrix R.W."/>
            <person name="Hatfull G.F."/>
        </authorList>
    </citation>
    <scope>NUCLEOTIDE SEQUENCE [LARGE SCALE GENOMIC DNA]</scope>
    <source>
        <strain evidence="3 4">DSM 27648</strain>
    </source>
</reference>
<dbReference type="Proteomes" id="UP000064967">
    <property type="component" value="Chromosome"/>
</dbReference>
<feature type="chain" id="PRO_5005466846" description="Lipoprotein" evidence="2">
    <location>
        <begin position="26"/>
        <end position="167"/>
    </location>
</feature>
<accession>A0A0K1Q9S9</accession>
<proteinExistence type="predicted"/>
<sequence>MILARRTRALAVCLVCLVGMGLASCAGPTQRSAGENPARGTTSPAASAAPPGADAEPVATLDELAARGAVDAPLMKETLRADPAAPKTAEIRAERDLCVRAAFAASASVRAWFADASGDARGDAATGVSGLVPPRGPACAKKGEVLRLMVDAPANATMSRAVVWTSP</sequence>
<evidence type="ECO:0000256" key="1">
    <source>
        <dbReference type="SAM" id="MobiDB-lite"/>
    </source>
</evidence>
<dbReference type="KEGG" id="llu:AKJ09_09151"/>
<keyword evidence="4" id="KW-1185">Reference proteome</keyword>
<evidence type="ECO:0008006" key="5">
    <source>
        <dbReference type="Google" id="ProtNLM"/>
    </source>
</evidence>
<dbReference type="AlphaFoldDB" id="A0A0K1Q9S9"/>
<protein>
    <recommendedName>
        <fullName evidence="5">Lipoprotein</fullName>
    </recommendedName>
</protein>
<evidence type="ECO:0000256" key="2">
    <source>
        <dbReference type="SAM" id="SignalP"/>
    </source>
</evidence>